<dbReference type="EMBL" id="QRVM01000019">
    <property type="protein sequence ID" value="RGS46790.1"/>
    <property type="molecule type" value="Genomic_DNA"/>
</dbReference>
<evidence type="ECO:0008006" key="4">
    <source>
        <dbReference type="Google" id="ProtNLM"/>
    </source>
</evidence>
<sequence length="247" mass="29392">MVREEIIALPYKLWQFGIGFDGNPIWVTDAQKQRLLWSLLQTCTDGMHASVNLRGITIKRLRYISKERAFTNMLTYNHFHKQDKIPYEVRYDPRSVDCVWIKINGEIYQIPMAEDEGVKSFRNMTWFEYNMWFEDKKALSDKNKENALGEHLASHARRKELMGQAKKEQEQLGKNKTKTAEKIRKNRLAEQQEKRKQERLSTLNITEEEQRMEREEYIDIDLDEKDLIETVDENDDEMEDIDLAALL</sequence>
<gene>
    <name evidence="2" type="ORF">DWX92_05535</name>
</gene>
<dbReference type="AlphaFoldDB" id="A0A412J372"/>
<accession>A0A412J372</accession>
<organism evidence="2 3">
    <name type="scientific">Holdemanella biformis</name>
    <dbReference type="NCBI Taxonomy" id="1735"/>
    <lineage>
        <taxon>Bacteria</taxon>
        <taxon>Bacillati</taxon>
        <taxon>Bacillota</taxon>
        <taxon>Erysipelotrichia</taxon>
        <taxon>Erysipelotrichales</taxon>
        <taxon>Erysipelotrichaceae</taxon>
        <taxon>Holdemanella</taxon>
    </lineage>
</organism>
<protein>
    <recommendedName>
        <fullName evidence="4">Transposase-like Mu C-terminal domain-containing protein</fullName>
    </recommendedName>
</protein>
<evidence type="ECO:0000313" key="3">
    <source>
        <dbReference type="Proteomes" id="UP000285274"/>
    </source>
</evidence>
<evidence type="ECO:0000313" key="2">
    <source>
        <dbReference type="EMBL" id="RGS46790.1"/>
    </source>
</evidence>
<comment type="caution">
    <text evidence="2">The sequence shown here is derived from an EMBL/GenBank/DDBJ whole genome shotgun (WGS) entry which is preliminary data.</text>
</comment>
<dbReference type="RefSeq" id="WP_118319929.1">
    <property type="nucleotide sequence ID" value="NZ_QRVM01000019.1"/>
</dbReference>
<proteinExistence type="predicted"/>
<reference evidence="2 3" key="1">
    <citation type="submission" date="2018-08" db="EMBL/GenBank/DDBJ databases">
        <title>A genome reference for cultivated species of the human gut microbiota.</title>
        <authorList>
            <person name="Zou Y."/>
            <person name="Xue W."/>
            <person name="Luo G."/>
        </authorList>
    </citation>
    <scope>NUCLEOTIDE SEQUENCE [LARGE SCALE GENOMIC DNA]</scope>
    <source>
        <strain evidence="2 3">AF22-10AC</strain>
    </source>
</reference>
<feature type="region of interest" description="Disordered" evidence="1">
    <location>
        <begin position="161"/>
        <end position="181"/>
    </location>
</feature>
<name>A0A412J372_9FIRM</name>
<dbReference type="Proteomes" id="UP000285274">
    <property type="component" value="Unassembled WGS sequence"/>
</dbReference>
<evidence type="ECO:0000256" key="1">
    <source>
        <dbReference type="SAM" id="MobiDB-lite"/>
    </source>
</evidence>